<feature type="compositionally biased region" description="Pro residues" evidence="1">
    <location>
        <begin position="36"/>
        <end position="59"/>
    </location>
</feature>
<dbReference type="PANTHER" id="PTHR33156">
    <property type="entry name" value="OS02G0230000 PROTEIN"/>
    <property type="match status" value="1"/>
</dbReference>
<dbReference type="AlphaFoldDB" id="A0A2I0ARF4"/>
<sequence>MPAINKAASEMTPICRSAAMAAVRSVASRSQTLLPKPSPSLPKPSPSLPKPSPSLPKPSPSRFAAPIFSRSFRSWRRLASAVGSVNSLMPLHSAVASSRLISNIAVDTSCWSWMSQGTIALNINQSFKFGGVDLLYRCDQGLLAFSWGKAGRARIIAPRSLDLIHGYPFSCHHPWPVPPFQNGFLAVSSTLKVRITLQVSFCQWAQTYGLIYA</sequence>
<keyword evidence="3" id="KW-1185">Reference proteome</keyword>
<dbReference type="InterPro" id="IPR043459">
    <property type="entry name" value="NFD6/NOXY2-like"/>
</dbReference>
<evidence type="ECO:0000313" key="2">
    <source>
        <dbReference type="EMBL" id="PKA58139.1"/>
    </source>
</evidence>
<proteinExistence type="predicted"/>
<evidence type="ECO:0000256" key="1">
    <source>
        <dbReference type="SAM" id="MobiDB-lite"/>
    </source>
</evidence>
<dbReference type="PANTHER" id="PTHR33156:SF37">
    <property type="entry name" value="PROTEIN NUCLEAR FUSION DEFECTIVE 6, CHLOROPLASTIC_MITOCHONDRIAL"/>
    <property type="match status" value="1"/>
</dbReference>
<dbReference type="Proteomes" id="UP000236161">
    <property type="component" value="Unassembled WGS sequence"/>
</dbReference>
<feature type="region of interest" description="Disordered" evidence="1">
    <location>
        <begin position="29"/>
        <end position="60"/>
    </location>
</feature>
<reference evidence="2 3" key="1">
    <citation type="journal article" date="2017" name="Nature">
        <title>The Apostasia genome and the evolution of orchids.</title>
        <authorList>
            <person name="Zhang G.Q."/>
            <person name="Liu K.W."/>
            <person name="Li Z."/>
            <person name="Lohaus R."/>
            <person name="Hsiao Y.Y."/>
            <person name="Niu S.C."/>
            <person name="Wang J.Y."/>
            <person name="Lin Y.C."/>
            <person name="Xu Q."/>
            <person name="Chen L.J."/>
            <person name="Yoshida K."/>
            <person name="Fujiwara S."/>
            <person name="Wang Z.W."/>
            <person name="Zhang Y.Q."/>
            <person name="Mitsuda N."/>
            <person name="Wang M."/>
            <person name="Liu G.H."/>
            <person name="Pecoraro L."/>
            <person name="Huang H.X."/>
            <person name="Xiao X.J."/>
            <person name="Lin M."/>
            <person name="Wu X.Y."/>
            <person name="Wu W.L."/>
            <person name="Chen Y.Y."/>
            <person name="Chang S.B."/>
            <person name="Sakamoto S."/>
            <person name="Ohme-Takagi M."/>
            <person name="Yagi M."/>
            <person name="Zeng S.J."/>
            <person name="Shen C.Y."/>
            <person name="Yeh C.M."/>
            <person name="Luo Y.B."/>
            <person name="Tsai W.C."/>
            <person name="Van de Peer Y."/>
            <person name="Liu Z.J."/>
        </authorList>
    </citation>
    <scope>NUCLEOTIDE SEQUENCE [LARGE SCALE GENOMIC DNA]</scope>
    <source>
        <strain evidence="3">cv. Shenzhen</strain>
        <tissue evidence="2">Stem</tissue>
    </source>
</reference>
<evidence type="ECO:0000313" key="3">
    <source>
        <dbReference type="Proteomes" id="UP000236161"/>
    </source>
</evidence>
<dbReference type="EMBL" id="KZ451956">
    <property type="protein sequence ID" value="PKA58139.1"/>
    <property type="molecule type" value="Genomic_DNA"/>
</dbReference>
<organism evidence="2 3">
    <name type="scientific">Apostasia shenzhenica</name>
    <dbReference type="NCBI Taxonomy" id="1088818"/>
    <lineage>
        <taxon>Eukaryota</taxon>
        <taxon>Viridiplantae</taxon>
        <taxon>Streptophyta</taxon>
        <taxon>Embryophyta</taxon>
        <taxon>Tracheophyta</taxon>
        <taxon>Spermatophyta</taxon>
        <taxon>Magnoliopsida</taxon>
        <taxon>Liliopsida</taxon>
        <taxon>Asparagales</taxon>
        <taxon>Orchidaceae</taxon>
        <taxon>Apostasioideae</taxon>
        <taxon>Apostasia</taxon>
    </lineage>
</organism>
<name>A0A2I0ARF4_9ASPA</name>
<dbReference type="OrthoDB" id="669248at2759"/>
<protein>
    <submittedName>
        <fullName evidence="2">Uncharacterized protein</fullName>
    </submittedName>
</protein>
<accession>A0A2I0ARF4</accession>
<gene>
    <name evidence="2" type="ORF">AXF42_Ash019843</name>
</gene>